<gene>
    <name evidence="3" type="ORF">C0J00_04665</name>
    <name evidence="4" type="ORF">Sp14A_11050</name>
</gene>
<dbReference type="InterPro" id="IPR024418">
    <property type="entry name" value="DUF3862"/>
</dbReference>
<accession>A0A2L0D4E7</accession>
<dbReference type="Proteomes" id="UP000238956">
    <property type="component" value="Chromosome"/>
</dbReference>
<dbReference type="EMBL" id="CP025536">
    <property type="protein sequence ID" value="AUW96451.1"/>
    <property type="molecule type" value="Genomic_DNA"/>
</dbReference>
<protein>
    <recommendedName>
        <fullName evidence="7">DUF3862 domain-containing protein</fullName>
    </recommendedName>
</protein>
<feature type="chain" id="PRO_5038225842" description="DUF3862 domain-containing protein" evidence="2">
    <location>
        <begin position="24"/>
        <end position="208"/>
    </location>
</feature>
<organism evidence="3 5">
    <name type="scientific">Streptococcus pluranimalium</name>
    <dbReference type="NCBI Taxonomy" id="82348"/>
    <lineage>
        <taxon>Bacteria</taxon>
        <taxon>Bacillati</taxon>
        <taxon>Bacillota</taxon>
        <taxon>Bacilli</taxon>
        <taxon>Lactobacillales</taxon>
        <taxon>Streptococcaceae</taxon>
        <taxon>Streptococcus</taxon>
    </lineage>
</organism>
<evidence type="ECO:0000313" key="3">
    <source>
        <dbReference type="EMBL" id="AUW96451.1"/>
    </source>
</evidence>
<feature type="signal peptide" evidence="2">
    <location>
        <begin position="1"/>
        <end position="23"/>
    </location>
</feature>
<evidence type="ECO:0000313" key="6">
    <source>
        <dbReference type="Proteomes" id="UP000255411"/>
    </source>
</evidence>
<reference evidence="4 6" key="1">
    <citation type="submission" date="2017-07" db="EMBL/GenBank/DDBJ databases">
        <title>Streptococcus pluranimalium as cause of bovine abortion.</title>
        <authorList>
            <person name="Rodriguez Campos S."/>
            <person name="Gobeli Brawand S."/>
            <person name="Brodard I."/>
            <person name="Rychener L."/>
            <person name="Perreten V."/>
        </authorList>
    </citation>
    <scope>NUCLEOTIDE SEQUENCE [LARGE SCALE GENOMIC DNA]</scope>
    <source>
        <strain evidence="4 6">14A0014</strain>
    </source>
</reference>
<proteinExistence type="predicted"/>
<dbReference type="Pfam" id="PF12978">
    <property type="entry name" value="DUF3862"/>
    <property type="match status" value="1"/>
</dbReference>
<keyword evidence="5" id="KW-1185">Reference proteome</keyword>
<evidence type="ECO:0000313" key="4">
    <source>
        <dbReference type="EMBL" id="AXJ13022.1"/>
    </source>
</evidence>
<dbReference type="Gene3D" id="3.30.1450.10">
    <property type="match status" value="2"/>
</dbReference>
<reference evidence="3 5" key="2">
    <citation type="submission" date="2017-12" db="EMBL/GenBank/DDBJ databases">
        <authorList>
            <person name="Hurst M.R.H."/>
        </authorList>
    </citation>
    <scope>NUCLEOTIDE SEQUENCE [LARGE SCALE GENOMIC DNA]</scope>
    <source>
        <strain evidence="3 5">TH11417</strain>
    </source>
</reference>
<dbReference type="PROSITE" id="PS51257">
    <property type="entry name" value="PROKAR_LIPOPROTEIN"/>
    <property type="match status" value="1"/>
</dbReference>
<name>A0A2L0D4E7_9STRE</name>
<dbReference type="AlphaFoldDB" id="A0A2L0D4E7"/>
<evidence type="ECO:0008006" key="7">
    <source>
        <dbReference type="Google" id="ProtNLM"/>
    </source>
</evidence>
<evidence type="ECO:0000256" key="1">
    <source>
        <dbReference type="ARBA" id="ARBA00022729"/>
    </source>
</evidence>
<dbReference type="InterPro" id="IPR037873">
    <property type="entry name" value="BamE-like"/>
</dbReference>
<dbReference type="OrthoDB" id="2235720at2"/>
<dbReference type="Proteomes" id="UP000255411">
    <property type="component" value="Chromosome"/>
</dbReference>
<evidence type="ECO:0000313" key="5">
    <source>
        <dbReference type="Proteomes" id="UP000238956"/>
    </source>
</evidence>
<dbReference type="GeneID" id="98393199"/>
<dbReference type="RefSeq" id="WP_104967778.1">
    <property type="nucleotide sequence ID" value="NZ_CP022601.1"/>
</dbReference>
<dbReference type="KEGG" id="splr:C0J00_04665"/>
<keyword evidence="1 2" id="KW-0732">Signal</keyword>
<evidence type="ECO:0000256" key="2">
    <source>
        <dbReference type="SAM" id="SignalP"/>
    </source>
</evidence>
<dbReference type="EMBL" id="CP022601">
    <property type="protein sequence ID" value="AXJ13022.1"/>
    <property type="molecule type" value="Genomic_DNA"/>
</dbReference>
<reference evidence="3 5" key="3">
    <citation type="submission" date="2018-02" db="EMBL/GenBank/DDBJ databases">
        <title>Whole genome sequencing analysis of Streptococcus pluranimalium isolated from cattle infected mastitis in China.</title>
        <authorList>
            <person name="Zhang J.-R."/>
            <person name="Hu G.-Z."/>
        </authorList>
    </citation>
    <scope>NUCLEOTIDE SEQUENCE [LARGE SCALE GENOMIC DNA]</scope>
    <source>
        <strain evidence="3 5">TH11417</strain>
    </source>
</reference>
<sequence>MKSKKLLLITTITLALISLSACSSNKNTKPQANKEALNTLQSKTEPQQDPQVRLKFNDIKTATAADDFKGGTPLEQIKALYGEPKSHTTKPAGDVTLDVYTWDVDGVIISAQLFEDSTIARAISNFAFDRKQTVTKKIYDEKLPNDLTFTEVTEIIGQPDVMSQAVSSDGEQLQALWSSNLKGKDNTRQIELIFKNGKLSEKSQKGLE</sequence>